<dbReference type="Gene3D" id="3.40.50.1110">
    <property type="entry name" value="SGNH hydrolase"/>
    <property type="match status" value="1"/>
</dbReference>
<sequence>MKIKLKPILITGCISITTTLALAIGISYIPFGDKKLEYSDGNIQPNDDKNLKVPGLPNKDKNNLLLDEPNNNFKIKASDRAKSPDFITLNNKINYVALGDSISAGFDSELDKDYSGNFNQKGEIEGISFPAYLAQFLQSADKNRFSSFFNHSFTGSTLKQWSIILDWENEKNKISDSDLKELKQTLQIQDIDKINKFSETVKDSLEKSNLVTITLGANDFIELFLEEISNIPIFEIIKQFRNNDLNYTELVLSITNSLKGVFKKLNQRIDHFANLLKKYTKTSNVNFISYPLPLAHLFKILDKKVFGDSPKFSIGNLLINILNDEIKFKVNQNKFYFVNSYNQDFWNLNLRKLIPTLFDIHPGSIGYKRMAGDVFVKLISPSRDVDEMNKKGIKWSSDFVKSDFDTYLHQIEFTDPFKVINNIFGNSIDKFTLDTTNDKRYNQYLEIRKQGDKWYFERVLKRYESLFINKLLDFVINSEFFKKADIDGKLYTFLTKNNYENINQIKQWFTKSGFIPSKLLEIQKIYFNTDWDKDGIPGATSGPFNEYFMNSIKENLFNEEMLIKMMASFFNIEFIKTHNDEFASLLASFIQQIIKQNINNDVLDEQLKNIDYSKFNNYLDKNSLKSLINIFANSESLKYALTDLFVAISKDASKFSKAKTFKELLNILVTNPDLLNLAKNRTKQLIKEISSSDEFTNILARILKGLSIEYPQIFEGIDLNNIAKAITVFVNNFDLIDNEFEIIKILTNQLFAEIPRLLNGQKIEVQELLKNIKNEIKSKINSSTIEENILKVLKIVRKMQIGEYSNDLNKLVLNLLKHFNISELVSNEVYKNPSSQINALLSKEEFKNIFTKVLYSSEFTELSNELVKLAINYDEQKVENSKTLNELVKYVVKDFVSSQGFSKLQALIKKIFSIDEIKLIITNLFAKYLPGINLKITGEDVSKILIYLLENDNVKELIKNFLQKGILTSEIDLFNFDIEKSVKLWLKDPENRKFVNEKLVDLLKNITSQNEIQTIIANLIYEFAKTKEGLLNKIDKDKFIDLVKKFVGSFNNFESKLNITSKIADVILNELSSSGKNINATVLKDNLEKLFAELFVNDKWETTLVSFLKALVDPAYLSNNEELVSQLFLNTLLVVLKKENLGTKLFDNLPKSAKDVISQQINGDDINNILIGAISDEDTTKQIISGALSTLVTHNDELQSATSFLDILKIYLKNQDETTLESNFKKIFESIINHEKTRELIRGLIVSNMKPYKIDLESEANTAFLNDLIKDSPKLLKDLKIIPNLVKGLKDELLKINHFSELKSNWINVILEKLKISNFDFWSTILRSSIISKHSKVLKEDIQKIIEGITTNEELVDKFINDFNLAKMLIKQGLSEENAIKFWKGIFKSENIKNILNLIVSEVLDNAQGYAETGSWIKFIEKFFNSDNVNKAKEHLKEWYKELANDHDYVFETVGALLAKSFRDNGYSINQEQEKIIQDFVKSFAKAVPNSRILNDIIDSVFKELKQISKESNLTLTQRILNAVKKGALAFISSEDGEKINLSKIFHNAEEINKILSNIDPKAYSDFINLMFEIAPASSNSGLFNIMFNSSANNSSSKVEVGWSGFRDLVNGKLEELISVIVSPLFKHYLNELRNKEQYSNIMDVKKNVTGYHSIWRVYAFLNAIMYSNAGSFFYWNATNLTAEAKTRFAFAKAYENVISSGKYNDVIDKYKSNLGTIGLTNRTQANNTYWAGTQEFRFGPASNSLNNWNYARDYLLVYIYYQDSKDYKYNKDTLKRDVLINDLKKGFMPIDNK</sequence>
<dbReference type="Pfam" id="PF00657">
    <property type="entry name" value="Lipase_GDSL"/>
    <property type="match status" value="1"/>
</dbReference>
<dbReference type="Proteomes" id="UP000772186">
    <property type="component" value="Unassembled WGS sequence"/>
</dbReference>
<proteinExistence type="predicted"/>
<dbReference type="CDD" id="cd00229">
    <property type="entry name" value="SGNH_hydrolase"/>
    <property type="match status" value="1"/>
</dbReference>
<evidence type="ECO:0000313" key="1">
    <source>
        <dbReference type="EMBL" id="MBZ4195420.1"/>
    </source>
</evidence>
<protein>
    <recommendedName>
        <fullName evidence="3">SGNH hydrolase-type esterase domain-containing protein</fullName>
    </recommendedName>
</protein>
<comment type="caution">
    <text evidence="1">The sequence shown here is derived from an EMBL/GenBank/DDBJ whole genome shotgun (WGS) entry which is preliminary data.</text>
</comment>
<name>A0A953T4W7_9MOLU</name>
<dbReference type="SUPFAM" id="SSF52266">
    <property type="entry name" value="SGNH hydrolase"/>
    <property type="match status" value="1"/>
</dbReference>
<dbReference type="EMBL" id="JAIQBY010000012">
    <property type="protein sequence ID" value="MBZ4195420.1"/>
    <property type="molecule type" value="Genomic_DNA"/>
</dbReference>
<gene>
    <name evidence="1" type="ORF">LAD73_01630</name>
</gene>
<keyword evidence="2" id="KW-1185">Reference proteome</keyword>
<evidence type="ECO:0008006" key="3">
    <source>
        <dbReference type="Google" id="ProtNLM"/>
    </source>
</evidence>
<reference evidence="1 2" key="1">
    <citation type="submission" date="2021-09" db="EMBL/GenBank/DDBJ databases">
        <title>WGS of Mycoplasma sp. Zaradi2 strains.</title>
        <authorList>
            <person name="Spergser J."/>
        </authorList>
    </citation>
    <scope>NUCLEOTIDE SEQUENCE [LARGE SCALE GENOMIC DNA]</scope>
    <source>
        <strain evidence="1 2">1331</strain>
    </source>
</reference>
<evidence type="ECO:0000313" key="2">
    <source>
        <dbReference type="Proteomes" id="UP000772186"/>
    </source>
</evidence>
<organism evidence="1 2">
    <name type="scientific">Mycoplasma tauri</name>
    <dbReference type="NCBI Taxonomy" id="547987"/>
    <lineage>
        <taxon>Bacteria</taxon>
        <taxon>Bacillati</taxon>
        <taxon>Mycoplasmatota</taxon>
        <taxon>Mollicutes</taxon>
        <taxon>Mycoplasmataceae</taxon>
        <taxon>Mycoplasma</taxon>
    </lineage>
</organism>
<dbReference type="InterPro" id="IPR001087">
    <property type="entry name" value="GDSL"/>
</dbReference>
<dbReference type="RefSeq" id="WP_223644601.1">
    <property type="nucleotide sequence ID" value="NZ_JAIQBY010000012.1"/>
</dbReference>
<accession>A0A953T4W7</accession>
<dbReference type="InterPro" id="IPR036514">
    <property type="entry name" value="SGNH_hydro_sf"/>
</dbReference>
<dbReference type="GO" id="GO:0016788">
    <property type="term" value="F:hydrolase activity, acting on ester bonds"/>
    <property type="evidence" value="ECO:0007669"/>
    <property type="project" value="InterPro"/>
</dbReference>